<dbReference type="OMA" id="CIYSTHY"/>
<evidence type="ECO:0000313" key="1">
    <source>
        <dbReference type="EMBL" id="KYP66946.1"/>
    </source>
</evidence>
<evidence type="ECO:0000313" key="2">
    <source>
        <dbReference type="Proteomes" id="UP000075243"/>
    </source>
</evidence>
<dbReference type="Proteomes" id="UP000075243">
    <property type="component" value="Chromosome 6"/>
</dbReference>
<accession>A0A151TIX9</accession>
<proteinExistence type="predicted"/>
<protein>
    <submittedName>
        <fullName evidence="1">Uncharacterized protein</fullName>
    </submittedName>
</protein>
<organism evidence="1 2">
    <name type="scientific">Cajanus cajan</name>
    <name type="common">Pigeon pea</name>
    <name type="synonym">Cajanus indicus</name>
    <dbReference type="NCBI Taxonomy" id="3821"/>
    <lineage>
        <taxon>Eukaryota</taxon>
        <taxon>Viridiplantae</taxon>
        <taxon>Streptophyta</taxon>
        <taxon>Embryophyta</taxon>
        <taxon>Tracheophyta</taxon>
        <taxon>Spermatophyta</taxon>
        <taxon>Magnoliopsida</taxon>
        <taxon>eudicotyledons</taxon>
        <taxon>Gunneridae</taxon>
        <taxon>Pentapetalae</taxon>
        <taxon>rosids</taxon>
        <taxon>fabids</taxon>
        <taxon>Fabales</taxon>
        <taxon>Fabaceae</taxon>
        <taxon>Papilionoideae</taxon>
        <taxon>50 kb inversion clade</taxon>
        <taxon>NPAAA clade</taxon>
        <taxon>indigoferoid/millettioid clade</taxon>
        <taxon>Phaseoleae</taxon>
        <taxon>Cajanus</taxon>
    </lineage>
</organism>
<keyword evidence="2" id="KW-1185">Reference proteome</keyword>
<gene>
    <name evidence="1" type="ORF">KK1_013258</name>
</gene>
<dbReference type="Gramene" id="C.cajan_12865.t">
    <property type="protein sequence ID" value="C.cajan_12865.t.cds1"/>
    <property type="gene ID" value="C.cajan_12865"/>
</dbReference>
<dbReference type="AlphaFoldDB" id="A0A151TIX9"/>
<dbReference type="OrthoDB" id="1419130at2759"/>
<reference evidence="1 2" key="1">
    <citation type="journal article" date="2012" name="Nat. Biotechnol.">
        <title>Draft genome sequence of pigeonpea (Cajanus cajan), an orphan legume crop of resource-poor farmers.</title>
        <authorList>
            <person name="Varshney R.K."/>
            <person name="Chen W."/>
            <person name="Li Y."/>
            <person name="Bharti A.K."/>
            <person name="Saxena R.K."/>
            <person name="Schlueter J.A."/>
            <person name="Donoghue M.T."/>
            <person name="Azam S."/>
            <person name="Fan G."/>
            <person name="Whaley A.M."/>
            <person name="Farmer A.D."/>
            <person name="Sheridan J."/>
            <person name="Iwata A."/>
            <person name="Tuteja R."/>
            <person name="Penmetsa R.V."/>
            <person name="Wu W."/>
            <person name="Upadhyaya H.D."/>
            <person name="Yang S.P."/>
            <person name="Shah T."/>
            <person name="Saxena K.B."/>
            <person name="Michael T."/>
            <person name="McCombie W.R."/>
            <person name="Yang B."/>
            <person name="Zhang G."/>
            <person name="Yang H."/>
            <person name="Wang J."/>
            <person name="Spillane C."/>
            <person name="Cook D.R."/>
            <person name="May G.D."/>
            <person name="Xu X."/>
            <person name="Jackson S.A."/>
        </authorList>
    </citation>
    <scope>NUCLEOTIDE SEQUENCE [LARGE SCALE GENOMIC DNA]</scope>
    <source>
        <strain evidence="2">cv. Asha</strain>
    </source>
</reference>
<sequence>MGNSLLGNSGGLRFPWRVQLGTSASINLSTRVDYTGLDGRLRETWTVLYSINGSTCELNLTKIFGNNGNLYQVDFELSDNDSYFSSMIARAGTSFLHLSSLGKEYGWFETNFGLVKTNMTFDSRGGVTETKVYWYGSGNKGGLVVLECKKNSRKDEHYSVATLAHYFAYFSGIGFNRNETDIGLSVVARFRPFNGKLDVTVEGPDQHPATSLFHMFHEVYKTVKWNPAMCHHCAIPWQNSRGMASSGGFVVNNFSNYIENFMAFKRNFSQ</sequence>
<dbReference type="EMBL" id="CM003608">
    <property type="protein sequence ID" value="KYP66946.1"/>
    <property type="molecule type" value="Genomic_DNA"/>
</dbReference>
<name>A0A151TIX9_CAJCA</name>